<dbReference type="InterPro" id="IPR007627">
    <property type="entry name" value="RNA_pol_sigma70_r2"/>
</dbReference>
<organism evidence="8 9">
    <name type="scientific">Desulforhabdus amnigena</name>
    <dbReference type="NCBI Taxonomy" id="40218"/>
    <lineage>
        <taxon>Bacteria</taxon>
        <taxon>Pseudomonadati</taxon>
        <taxon>Thermodesulfobacteriota</taxon>
        <taxon>Syntrophobacteria</taxon>
        <taxon>Syntrophobacterales</taxon>
        <taxon>Syntrophobacteraceae</taxon>
        <taxon>Desulforhabdus</taxon>
    </lineage>
</organism>
<dbReference type="GO" id="GO:0006352">
    <property type="term" value="P:DNA-templated transcription initiation"/>
    <property type="evidence" value="ECO:0007669"/>
    <property type="project" value="InterPro"/>
</dbReference>
<dbReference type="GO" id="GO:0016987">
    <property type="term" value="F:sigma factor activity"/>
    <property type="evidence" value="ECO:0007669"/>
    <property type="project" value="UniProtKB-KW"/>
</dbReference>
<keyword evidence="4" id="KW-0238">DNA-binding</keyword>
<dbReference type="InterPro" id="IPR014284">
    <property type="entry name" value="RNA_pol_sigma-70_dom"/>
</dbReference>
<keyword evidence="5" id="KW-0804">Transcription</keyword>
<dbReference type="GO" id="GO:0003677">
    <property type="term" value="F:DNA binding"/>
    <property type="evidence" value="ECO:0007669"/>
    <property type="project" value="UniProtKB-KW"/>
</dbReference>
<dbReference type="InterPro" id="IPR036388">
    <property type="entry name" value="WH-like_DNA-bd_sf"/>
</dbReference>
<evidence type="ECO:0000256" key="5">
    <source>
        <dbReference type="ARBA" id="ARBA00023163"/>
    </source>
</evidence>
<evidence type="ECO:0000256" key="1">
    <source>
        <dbReference type="ARBA" id="ARBA00010641"/>
    </source>
</evidence>
<dbReference type="PANTHER" id="PTHR43133:SF8">
    <property type="entry name" value="RNA POLYMERASE SIGMA FACTOR HI_1459-RELATED"/>
    <property type="match status" value="1"/>
</dbReference>
<accession>A0A9W6LAY3</accession>
<protein>
    <submittedName>
        <fullName evidence="8">RNA polymerase sigma factor</fullName>
    </submittedName>
</protein>
<keyword evidence="2" id="KW-0805">Transcription regulation</keyword>
<dbReference type="Gene3D" id="1.10.10.10">
    <property type="entry name" value="Winged helix-like DNA-binding domain superfamily/Winged helix DNA-binding domain"/>
    <property type="match status" value="1"/>
</dbReference>
<sequence>MVAVRTVSVEECSTGETSDAEIIRCVLCGDVNAFEKLMGRYQSRVFSIVMKHVPAESVEDVAQETFLEAYRSLRSFSEKSPFSHWLSRIATRCCYHFWRERSGNPTVPVSSLSDDAEQWMDRVLAASSHEAFEQEAERQEAAEVLAYALGELSIEDRMVLTLVHLDGYPVKEAATLLGWNIVSVKVRAHRSRRKLRKIVSDLLNEKRGGV</sequence>
<dbReference type="Proteomes" id="UP001144372">
    <property type="component" value="Unassembled WGS sequence"/>
</dbReference>
<dbReference type="Gene3D" id="1.10.1740.10">
    <property type="match status" value="1"/>
</dbReference>
<name>A0A9W6LAY3_9BACT</name>
<feature type="domain" description="RNA polymerase sigma factor 70 region 4 type 2" evidence="7">
    <location>
        <begin position="145"/>
        <end position="195"/>
    </location>
</feature>
<dbReference type="Pfam" id="PF08281">
    <property type="entry name" value="Sigma70_r4_2"/>
    <property type="match status" value="1"/>
</dbReference>
<reference evidence="8" key="1">
    <citation type="submission" date="2022-12" db="EMBL/GenBank/DDBJ databases">
        <title>Reference genome sequencing for broad-spectrum identification of bacterial and archaeal isolates by mass spectrometry.</title>
        <authorList>
            <person name="Sekiguchi Y."/>
            <person name="Tourlousse D.M."/>
        </authorList>
    </citation>
    <scope>NUCLEOTIDE SEQUENCE</scope>
    <source>
        <strain evidence="8">ASRB1</strain>
    </source>
</reference>
<evidence type="ECO:0000313" key="8">
    <source>
        <dbReference type="EMBL" id="GLI36166.1"/>
    </source>
</evidence>
<feature type="domain" description="RNA polymerase sigma-70 region 2" evidence="6">
    <location>
        <begin position="38"/>
        <end position="102"/>
    </location>
</feature>
<proteinExistence type="inferred from homology"/>
<evidence type="ECO:0000259" key="6">
    <source>
        <dbReference type="Pfam" id="PF04542"/>
    </source>
</evidence>
<dbReference type="RefSeq" id="WP_281796378.1">
    <property type="nucleotide sequence ID" value="NZ_BSDR01000001.1"/>
</dbReference>
<comment type="caution">
    <text evidence="8">The sequence shown here is derived from an EMBL/GenBank/DDBJ whole genome shotgun (WGS) entry which is preliminary data.</text>
</comment>
<evidence type="ECO:0000313" key="9">
    <source>
        <dbReference type="Proteomes" id="UP001144372"/>
    </source>
</evidence>
<evidence type="ECO:0000259" key="7">
    <source>
        <dbReference type="Pfam" id="PF08281"/>
    </source>
</evidence>
<dbReference type="CDD" id="cd06171">
    <property type="entry name" value="Sigma70_r4"/>
    <property type="match status" value="1"/>
</dbReference>
<dbReference type="SUPFAM" id="SSF88946">
    <property type="entry name" value="Sigma2 domain of RNA polymerase sigma factors"/>
    <property type="match status" value="1"/>
</dbReference>
<keyword evidence="3" id="KW-0731">Sigma factor</keyword>
<dbReference type="InterPro" id="IPR039425">
    <property type="entry name" value="RNA_pol_sigma-70-like"/>
</dbReference>
<dbReference type="Pfam" id="PF04542">
    <property type="entry name" value="Sigma70_r2"/>
    <property type="match status" value="1"/>
</dbReference>
<gene>
    <name evidence="8" type="primary">sigE</name>
    <name evidence="8" type="ORF">DAMNIGENAA_35990</name>
</gene>
<evidence type="ECO:0000256" key="4">
    <source>
        <dbReference type="ARBA" id="ARBA00023125"/>
    </source>
</evidence>
<dbReference type="NCBIfam" id="TIGR02937">
    <property type="entry name" value="sigma70-ECF"/>
    <property type="match status" value="1"/>
</dbReference>
<evidence type="ECO:0000256" key="2">
    <source>
        <dbReference type="ARBA" id="ARBA00023015"/>
    </source>
</evidence>
<comment type="similarity">
    <text evidence="1">Belongs to the sigma-70 factor family. ECF subfamily.</text>
</comment>
<dbReference type="InterPro" id="IPR013324">
    <property type="entry name" value="RNA_pol_sigma_r3/r4-like"/>
</dbReference>
<dbReference type="InterPro" id="IPR013325">
    <property type="entry name" value="RNA_pol_sigma_r2"/>
</dbReference>
<dbReference type="PANTHER" id="PTHR43133">
    <property type="entry name" value="RNA POLYMERASE ECF-TYPE SIGMA FACTO"/>
    <property type="match status" value="1"/>
</dbReference>
<dbReference type="SUPFAM" id="SSF88659">
    <property type="entry name" value="Sigma3 and sigma4 domains of RNA polymerase sigma factors"/>
    <property type="match status" value="1"/>
</dbReference>
<dbReference type="EMBL" id="BSDR01000001">
    <property type="protein sequence ID" value="GLI36166.1"/>
    <property type="molecule type" value="Genomic_DNA"/>
</dbReference>
<dbReference type="AlphaFoldDB" id="A0A9W6LAY3"/>
<evidence type="ECO:0000256" key="3">
    <source>
        <dbReference type="ARBA" id="ARBA00023082"/>
    </source>
</evidence>
<dbReference type="InterPro" id="IPR013249">
    <property type="entry name" value="RNA_pol_sigma70_r4_t2"/>
</dbReference>
<keyword evidence="9" id="KW-1185">Reference proteome</keyword>